<keyword evidence="2" id="KW-0012">Acyltransferase</keyword>
<dbReference type="AlphaFoldDB" id="A0A6J6UFM7"/>
<dbReference type="PANTHER" id="PTHR10434">
    <property type="entry name" value="1-ACYL-SN-GLYCEROL-3-PHOSPHATE ACYLTRANSFERASE"/>
    <property type="match status" value="1"/>
</dbReference>
<accession>A0A6J6UFM7</accession>
<evidence type="ECO:0000256" key="1">
    <source>
        <dbReference type="ARBA" id="ARBA00022679"/>
    </source>
</evidence>
<reference evidence="4" key="1">
    <citation type="submission" date="2020-05" db="EMBL/GenBank/DDBJ databases">
        <authorList>
            <person name="Chiriac C."/>
            <person name="Salcher M."/>
            <person name="Ghai R."/>
            <person name="Kavagutti S V."/>
        </authorList>
    </citation>
    <scope>NUCLEOTIDE SEQUENCE</scope>
</reference>
<evidence type="ECO:0000313" key="4">
    <source>
        <dbReference type="EMBL" id="CAB4758610.1"/>
    </source>
</evidence>
<organism evidence="4">
    <name type="scientific">freshwater metagenome</name>
    <dbReference type="NCBI Taxonomy" id="449393"/>
    <lineage>
        <taxon>unclassified sequences</taxon>
        <taxon>metagenomes</taxon>
        <taxon>ecological metagenomes</taxon>
    </lineage>
</organism>
<dbReference type="EMBL" id="CAEZYW010000326">
    <property type="protein sequence ID" value="CAB4758610.1"/>
    <property type="molecule type" value="Genomic_DNA"/>
</dbReference>
<dbReference type="PANTHER" id="PTHR10434:SF11">
    <property type="entry name" value="1-ACYL-SN-GLYCEROL-3-PHOSPHATE ACYLTRANSFERASE"/>
    <property type="match status" value="1"/>
</dbReference>
<proteinExistence type="predicted"/>
<dbReference type="SUPFAM" id="SSF69593">
    <property type="entry name" value="Glycerol-3-phosphate (1)-acyltransferase"/>
    <property type="match status" value="1"/>
</dbReference>
<dbReference type="CDD" id="cd07989">
    <property type="entry name" value="LPLAT_AGPAT-like"/>
    <property type="match status" value="1"/>
</dbReference>
<gene>
    <name evidence="4" type="ORF">UFOPK2786_01704</name>
</gene>
<keyword evidence="1" id="KW-0808">Transferase</keyword>
<dbReference type="Pfam" id="PF01553">
    <property type="entry name" value="Acyltransferase"/>
    <property type="match status" value="1"/>
</dbReference>
<sequence>MDVATRGYEQALLEGRALYPGIRIGRPGRARSYWVTIALLRVLRVRWKVTVTGQEHVAPGAGILIGNHVSALDPVVAVMSTWMRVTAFTKVEVFAKRGAVFFRLMGQIPLRRGDEPSTVWAMDMATRCLADGSKLGLYPEGTRSPDPATLHRLHRRILIPVLQAHPDVPVHAIGTSYMRRSWRRPRVRVNISRALDLRLDEATQDEVTDFIRDAILLASGQQYVHVFARDVKAPPRS</sequence>
<dbReference type="GO" id="GO:0006654">
    <property type="term" value="P:phosphatidic acid biosynthetic process"/>
    <property type="evidence" value="ECO:0007669"/>
    <property type="project" value="TreeGrafter"/>
</dbReference>
<protein>
    <submittedName>
        <fullName evidence="4">Unannotated protein</fullName>
    </submittedName>
</protein>
<dbReference type="InterPro" id="IPR002123">
    <property type="entry name" value="Plipid/glycerol_acylTrfase"/>
</dbReference>
<feature type="domain" description="Phospholipid/glycerol acyltransferase" evidence="3">
    <location>
        <begin position="62"/>
        <end position="178"/>
    </location>
</feature>
<evidence type="ECO:0000256" key="2">
    <source>
        <dbReference type="ARBA" id="ARBA00023315"/>
    </source>
</evidence>
<dbReference type="GO" id="GO:0003841">
    <property type="term" value="F:1-acylglycerol-3-phosphate O-acyltransferase activity"/>
    <property type="evidence" value="ECO:0007669"/>
    <property type="project" value="TreeGrafter"/>
</dbReference>
<dbReference type="SMART" id="SM00563">
    <property type="entry name" value="PlsC"/>
    <property type="match status" value="1"/>
</dbReference>
<evidence type="ECO:0000259" key="3">
    <source>
        <dbReference type="SMART" id="SM00563"/>
    </source>
</evidence>
<name>A0A6J6UFM7_9ZZZZ</name>